<reference evidence="10 11" key="1">
    <citation type="submission" date="2016-06" db="EMBL/GenBank/DDBJ databases">
        <title>Complete genome sequence of a deep-branching marine Gamma Proteobacterium Woeseia oceani type strain XK5.</title>
        <authorList>
            <person name="Mu D."/>
            <person name="Du Z."/>
        </authorList>
    </citation>
    <scope>NUCLEOTIDE SEQUENCE [LARGE SCALE GENOMIC DNA]</scope>
    <source>
        <strain evidence="10 11">XK5</strain>
    </source>
</reference>
<dbReference type="Pfam" id="PF01435">
    <property type="entry name" value="Peptidase_M48"/>
    <property type="match status" value="1"/>
</dbReference>
<keyword evidence="5 7" id="KW-0482">Metalloprotease</keyword>
<dbReference type="InterPro" id="IPR019734">
    <property type="entry name" value="TPR_rpt"/>
</dbReference>
<keyword evidence="2" id="KW-0479">Metal-binding</keyword>
<evidence type="ECO:0000313" key="10">
    <source>
        <dbReference type="EMBL" id="ANO51540.1"/>
    </source>
</evidence>
<dbReference type="InterPro" id="IPR011990">
    <property type="entry name" value="TPR-like_helical_dom_sf"/>
</dbReference>
<evidence type="ECO:0000259" key="9">
    <source>
        <dbReference type="Pfam" id="PF01435"/>
    </source>
</evidence>
<evidence type="ECO:0000256" key="8">
    <source>
        <dbReference type="SAM" id="SignalP"/>
    </source>
</evidence>
<keyword evidence="8" id="KW-0732">Signal</keyword>
<dbReference type="GO" id="GO:0004222">
    <property type="term" value="F:metalloendopeptidase activity"/>
    <property type="evidence" value="ECO:0007669"/>
    <property type="project" value="InterPro"/>
</dbReference>
<dbReference type="GO" id="GO:0051603">
    <property type="term" value="P:proteolysis involved in protein catabolic process"/>
    <property type="evidence" value="ECO:0007669"/>
    <property type="project" value="TreeGrafter"/>
</dbReference>
<dbReference type="PROSITE" id="PS50005">
    <property type="entry name" value="TPR"/>
    <property type="match status" value="1"/>
</dbReference>
<dbReference type="GO" id="GO:0016020">
    <property type="term" value="C:membrane"/>
    <property type="evidence" value="ECO:0007669"/>
    <property type="project" value="TreeGrafter"/>
</dbReference>
<protein>
    <recommendedName>
        <fullName evidence="9">Peptidase M48 domain-containing protein</fullName>
    </recommendedName>
</protein>
<dbReference type="Proteomes" id="UP000092695">
    <property type="component" value="Chromosome"/>
</dbReference>
<evidence type="ECO:0000256" key="1">
    <source>
        <dbReference type="ARBA" id="ARBA00022670"/>
    </source>
</evidence>
<feature type="domain" description="Peptidase M48" evidence="9">
    <location>
        <begin position="66"/>
        <end position="249"/>
    </location>
</feature>
<dbReference type="RefSeq" id="WP_068615978.1">
    <property type="nucleotide sequence ID" value="NZ_CP016268.1"/>
</dbReference>
<dbReference type="STRING" id="1548547.BA177_10275"/>
<feature type="repeat" description="TPR" evidence="6">
    <location>
        <begin position="343"/>
        <end position="376"/>
    </location>
</feature>
<dbReference type="GO" id="GO:0046872">
    <property type="term" value="F:metal ion binding"/>
    <property type="evidence" value="ECO:0007669"/>
    <property type="project" value="UniProtKB-KW"/>
</dbReference>
<gene>
    <name evidence="10" type="ORF">BA177_10275</name>
</gene>
<dbReference type="InterPro" id="IPR051156">
    <property type="entry name" value="Mito/Outer_Membr_Metalloprot"/>
</dbReference>
<dbReference type="AlphaFoldDB" id="A0A193LG72"/>
<dbReference type="InterPro" id="IPR001915">
    <property type="entry name" value="Peptidase_M48"/>
</dbReference>
<evidence type="ECO:0000256" key="2">
    <source>
        <dbReference type="ARBA" id="ARBA00022723"/>
    </source>
</evidence>
<comment type="cofactor">
    <cofactor evidence="7">
        <name>Zn(2+)</name>
        <dbReference type="ChEBI" id="CHEBI:29105"/>
    </cofactor>
    <text evidence="7">Binds 1 zinc ion per subunit.</text>
</comment>
<dbReference type="EMBL" id="CP016268">
    <property type="protein sequence ID" value="ANO51540.1"/>
    <property type="molecule type" value="Genomic_DNA"/>
</dbReference>
<evidence type="ECO:0000313" key="11">
    <source>
        <dbReference type="Proteomes" id="UP000092695"/>
    </source>
</evidence>
<accession>A0A193LG72</accession>
<feature type="signal peptide" evidence="8">
    <location>
        <begin position="1"/>
        <end position="22"/>
    </location>
</feature>
<feature type="chain" id="PRO_5008260181" description="Peptidase M48 domain-containing protein" evidence="8">
    <location>
        <begin position="23"/>
        <end position="388"/>
    </location>
</feature>
<keyword evidence="6" id="KW-0802">TPR repeat</keyword>
<evidence type="ECO:0000256" key="5">
    <source>
        <dbReference type="ARBA" id="ARBA00023049"/>
    </source>
</evidence>
<dbReference type="PANTHER" id="PTHR22726:SF1">
    <property type="entry name" value="METALLOENDOPEPTIDASE OMA1, MITOCHONDRIAL"/>
    <property type="match status" value="1"/>
</dbReference>
<proteinExistence type="inferred from homology"/>
<evidence type="ECO:0000256" key="3">
    <source>
        <dbReference type="ARBA" id="ARBA00022801"/>
    </source>
</evidence>
<dbReference type="OrthoDB" id="9810445at2"/>
<dbReference type="CDD" id="cd07324">
    <property type="entry name" value="M48C_Oma1-like"/>
    <property type="match status" value="1"/>
</dbReference>
<evidence type="ECO:0000256" key="4">
    <source>
        <dbReference type="ARBA" id="ARBA00022833"/>
    </source>
</evidence>
<dbReference type="PANTHER" id="PTHR22726">
    <property type="entry name" value="METALLOENDOPEPTIDASE OMA1"/>
    <property type="match status" value="1"/>
</dbReference>
<dbReference type="Gene3D" id="3.30.2010.10">
    <property type="entry name" value="Metalloproteases ('zincins'), catalytic domain"/>
    <property type="match status" value="1"/>
</dbReference>
<keyword evidence="3 7" id="KW-0378">Hydrolase</keyword>
<dbReference type="SUPFAM" id="SSF48452">
    <property type="entry name" value="TPR-like"/>
    <property type="match status" value="1"/>
</dbReference>
<dbReference type="KEGG" id="woc:BA177_10275"/>
<comment type="similarity">
    <text evidence="7">Belongs to the peptidase M48 family.</text>
</comment>
<name>A0A193LG72_9GAMM</name>
<sequence length="388" mass="44116">MIGYRRVSCVAVAVLLVSPAFSQEMPEHKIPPGYEPQEMPDEKGLWLEVEEYEKSIQQSPLLVTNPDINNHVAAVVCRVAGEYCGDFRVYVMRNPGFNASMTPTGMMQIWTGLLLRTQSSDELAAVVGHEIAHYTRLHTLERMRSARKKMATGSVFDISLLILTGVNAPIGQMSAMLSLLAYSREQESEADLLGVKLMTESAFDPHASYRVWRQLMAEEDAAEIKRQEPGLFSKSHPDADVRANELEQWIQARHGPPDAEFVPDDDHLAMLNRNYLFLMEDQIDTNRFGRTGELLQRHMAMGIEPSLVRFFYGEMFRQRGQEGDEKRALDAYLHSIEGGNAPAAAYKNAGYLFLKAGDRERSRQYFQQYLQHQPDADDRAMIEFYLEE</sequence>
<evidence type="ECO:0000256" key="7">
    <source>
        <dbReference type="RuleBase" id="RU003983"/>
    </source>
</evidence>
<dbReference type="Gene3D" id="1.25.40.10">
    <property type="entry name" value="Tetratricopeptide repeat domain"/>
    <property type="match status" value="1"/>
</dbReference>
<evidence type="ECO:0000256" key="6">
    <source>
        <dbReference type="PROSITE-ProRule" id="PRU00339"/>
    </source>
</evidence>
<keyword evidence="1 7" id="KW-0645">Protease</keyword>
<keyword evidence="4 7" id="KW-0862">Zinc</keyword>
<keyword evidence="11" id="KW-1185">Reference proteome</keyword>
<organism evidence="10 11">
    <name type="scientific">Woeseia oceani</name>
    <dbReference type="NCBI Taxonomy" id="1548547"/>
    <lineage>
        <taxon>Bacteria</taxon>
        <taxon>Pseudomonadati</taxon>
        <taxon>Pseudomonadota</taxon>
        <taxon>Gammaproteobacteria</taxon>
        <taxon>Woeseiales</taxon>
        <taxon>Woeseiaceae</taxon>
        <taxon>Woeseia</taxon>
    </lineage>
</organism>